<proteinExistence type="predicted"/>
<reference evidence="1" key="1">
    <citation type="submission" date="2018-02" db="EMBL/GenBank/DDBJ databases">
        <title>Rhizophora mucronata_Transcriptome.</title>
        <authorList>
            <person name="Meera S.P."/>
            <person name="Sreeshan A."/>
            <person name="Augustine A."/>
        </authorList>
    </citation>
    <scope>NUCLEOTIDE SEQUENCE</scope>
    <source>
        <tissue evidence="1">Leaf</tissue>
    </source>
</reference>
<name>A0A2P2PM60_RHIMU</name>
<dbReference type="AlphaFoldDB" id="A0A2P2PM60"/>
<dbReference type="EMBL" id="GGEC01075324">
    <property type="protein sequence ID" value="MBX55808.1"/>
    <property type="molecule type" value="Transcribed_RNA"/>
</dbReference>
<evidence type="ECO:0000313" key="1">
    <source>
        <dbReference type="EMBL" id="MBX55808.1"/>
    </source>
</evidence>
<accession>A0A2P2PM60</accession>
<sequence length="29" mass="3138">MSLMIVTPCQNCLLFNNNKTLISNVIGVG</sequence>
<organism evidence="1">
    <name type="scientific">Rhizophora mucronata</name>
    <name type="common">Asiatic mangrove</name>
    <dbReference type="NCBI Taxonomy" id="61149"/>
    <lineage>
        <taxon>Eukaryota</taxon>
        <taxon>Viridiplantae</taxon>
        <taxon>Streptophyta</taxon>
        <taxon>Embryophyta</taxon>
        <taxon>Tracheophyta</taxon>
        <taxon>Spermatophyta</taxon>
        <taxon>Magnoliopsida</taxon>
        <taxon>eudicotyledons</taxon>
        <taxon>Gunneridae</taxon>
        <taxon>Pentapetalae</taxon>
        <taxon>rosids</taxon>
        <taxon>fabids</taxon>
        <taxon>Malpighiales</taxon>
        <taxon>Rhizophoraceae</taxon>
        <taxon>Rhizophora</taxon>
    </lineage>
</organism>
<protein>
    <submittedName>
        <fullName evidence="1">Uncharacterized protein</fullName>
    </submittedName>
</protein>